<keyword evidence="3" id="KW-1185">Reference proteome</keyword>
<keyword evidence="1" id="KW-0812">Transmembrane</keyword>
<gene>
    <name evidence="2" type="primary">Dsim\GD11383</name>
    <name evidence="2" type="ORF">Dsim_GD11383</name>
</gene>
<evidence type="ECO:0000313" key="3">
    <source>
        <dbReference type="Proteomes" id="UP000000304"/>
    </source>
</evidence>
<feature type="transmembrane region" description="Helical" evidence="1">
    <location>
        <begin position="6"/>
        <end position="24"/>
    </location>
</feature>
<dbReference type="HOGENOM" id="CLU_2998668_0_0_1"/>
<dbReference type="AlphaFoldDB" id="B4QCF5"/>
<reference evidence="2 3" key="1">
    <citation type="journal article" date="2007" name="Nature">
        <title>Evolution of genes and genomes on the Drosophila phylogeny.</title>
        <authorList>
            <consortium name="Drosophila 12 Genomes Consortium"/>
            <person name="Clark A.G."/>
            <person name="Eisen M.B."/>
            <person name="Smith D.R."/>
            <person name="Bergman C.M."/>
            <person name="Oliver B."/>
            <person name="Markow T.A."/>
            <person name="Kaufman T.C."/>
            <person name="Kellis M."/>
            <person name="Gelbart W."/>
            <person name="Iyer V.N."/>
            <person name="Pollard D.A."/>
            <person name="Sackton T.B."/>
            <person name="Larracuente A.M."/>
            <person name="Singh N.D."/>
            <person name="Abad J.P."/>
            <person name="Abt D.N."/>
            <person name="Adryan B."/>
            <person name="Aguade M."/>
            <person name="Akashi H."/>
            <person name="Anderson W.W."/>
            <person name="Aquadro C.F."/>
            <person name="Ardell D.H."/>
            <person name="Arguello R."/>
            <person name="Artieri C.G."/>
            <person name="Barbash D.A."/>
            <person name="Barker D."/>
            <person name="Barsanti P."/>
            <person name="Batterham P."/>
            <person name="Batzoglou S."/>
            <person name="Begun D."/>
            <person name="Bhutkar A."/>
            <person name="Blanco E."/>
            <person name="Bosak S.A."/>
            <person name="Bradley R.K."/>
            <person name="Brand A.D."/>
            <person name="Brent M.R."/>
            <person name="Brooks A.N."/>
            <person name="Brown R.H."/>
            <person name="Butlin R.K."/>
            <person name="Caggese C."/>
            <person name="Calvi B.R."/>
            <person name="Bernardo de Carvalho A."/>
            <person name="Caspi A."/>
            <person name="Castrezana S."/>
            <person name="Celniker S.E."/>
            <person name="Chang J.L."/>
            <person name="Chapple C."/>
            <person name="Chatterji S."/>
            <person name="Chinwalla A."/>
            <person name="Civetta A."/>
            <person name="Clifton S.W."/>
            <person name="Comeron J.M."/>
            <person name="Costello J.C."/>
            <person name="Coyne J.A."/>
            <person name="Daub J."/>
            <person name="David R.G."/>
            <person name="Delcher A.L."/>
            <person name="Delehaunty K."/>
            <person name="Do C.B."/>
            <person name="Ebling H."/>
            <person name="Edwards K."/>
            <person name="Eickbush T."/>
            <person name="Evans J.D."/>
            <person name="Filipski A."/>
            <person name="Findeiss S."/>
            <person name="Freyhult E."/>
            <person name="Fulton L."/>
            <person name="Fulton R."/>
            <person name="Garcia A.C."/>
            <person name="Gardiner A."/>
            <person name="Garfield D.A."/>
            <person name="Garvin B.E."/>
            <person name="Gibson G."/>
            <person name="Gilbert D."/>
            <person name="Gnerre S."/>
            <person name="Godfrey J."/>
            <person name="Good R."/>
            <person name="Gotea V."/>
            <person name="Gravely B."/>
            <person name="Greenberg A.J."/>
            <person name="Griffiths-Jones S."/>
            <person name="Gross S."/>
            <person name="Guigo R."/>
            <person name="Gustafson E.A."/>
            <person name="Haerty W."/>
            <person name="Hahn M.W."/>
            <person name="Halligan D.L."/>
            <person name="Halpern A.L."/>
            <person name="Halter G.M."/>
            <person name="Han M.V."/>
            <person name="Heger A."/>
            <person name="Hillier L."/>
            <person name="Hinrichs A.S."/>
            <person name="Holmes I."/>
            <person name="Hoskins R.A."/>
            <person name="Hubisz M.J."/>
            <person name="Hultmark D."/>
            <person name="Huntley M.A."/>
            <person name="Jaffe D.B."/>
            <person name="Jagadeeshan S."/>
            <person name="Jeck W.R."/>
            <person name="Johnson J."/>
            <person name="Jones C.D."/>
            <person name="Jordan W.C."/>
            <person name="Karpen G.H."/>
            <person name="Kataoka E."/>
            <person name="Keightley P.D."/>
            <person name="Kheradpour P."/>
            <person name="Kirkness E.F."/>
            <person name="Koerich L.B."/>
            <person name="Kristiansen K."/>
            <person name="Kudrna D."/>
            <person name="Kulathinal R.J."/>
            <person name="Kumar S."/>
            <person name="Kwok R."/>
            <person name="Lander E."/>
            <person name="Langley C.H."/>
            <person name="Lapoint R."/>
            <person name="Lazzaro B.P."/>
            <person name="Lee S.J."/>
            <person name="Levesque L."/>
            <person name="Li R."/>
            <person name="Lin C.F."/>
            <person name="Lin M.F."/>
            <person name="Lindblad-Toh K."/>
            <person name="Llopart A."/>
            <person name="Long M."/>
            <person name="Low L."/>
            <person name="Lozovsky E."/>
            <person name="Lu J."/>
            <person name="Luo M."/>
            <person name="Machado C.A."/>
            <person name="Makalowski W."/>
            <person name="Marzo M."/>
            <person name="Matsuda M."/>
            <person name="Matzkin L."/>
            <person name="McAllister B."/>
            <person name="McBride C.S."/>
            <person name="McKernan B."/>
            <person name="McKernan K."/>
            <person name="Mendez-Lago M."/>
            <person name="Minx P."/>
            <person name="Mollenhauer M.U."/>
            <person name="Montooth K."/>
            <person name="Mount S.M."/>
            <person name="Mu X."/>
            <person name="Myers E."/>
            <person name="Negre B."/>
            <person name="Newfeld S."/>
            <person name="Nielsen R."/>
            <person name="Noor M.A."/>
            <person name="O'Grady P."/>
            <person name="Pachter L."/>
            <person name="Papaceit M."/>
            <person name="Parisi M.J."/>
            <person name="Parisi M."/>
            <person name="Parts L."/>
            <person name="Pedersen J.S."/>
            <person name="Pesole G."/>
            <person name="Phillippy A.M."/>
            <person name="Ponting C.P."/>
            <person name="Pop M."/>
            <person name="Porcelli D."/>
            <person name="Powell J.R."/>
            <person name="Prohaska S."/>
            <person name="Pruitt K."/>
            <person name="Puig M."/>
            <person name="Quesneville H."/>
            <person name="Ram K.R."/>
            <person name="Rand D."/>
            <person name="Rasmussen M.D."/>
            <person name="Reed L.K."/>
            <person name="Reenan R."/>
            <person name="Reily A."/>
            <person name="Remington K.A."/>
            <person name="Rieger T.T."/>
            <person name="Ritchie M.G."/>
            <person name="Robin C."/>
            <person name="Rogers Y.H."/>
            <person name="Rohde C."/>
            <person name="Rozas J."/>
            <person name="Rubenfield M.J."/>
            <person name="Ruiz A."/>
            <person name="Russo S."/>
            <person name="Salzberg S.L."/>
            <person name="Sanchez-Gracia A."/>
            <person name="Saranga D.J."/>
            <person name="Sato H."/>
            <person name="Schaeffer S.W."/>
            <person name="Schatz M.C."/>
            <person name="Schlenke T."/>
            <person name="Schwartz R."/>
            <person name="Segarra C."/>
            <person name="Singh R.S."/>
            <person name="Sirot L."/>
            <person name="Sirota M."/>
            <person name="Sisneros N.B."/>
            <person name="Smith C.D."/>
            <person name="Smith T.F."/>
            <person name="Spieth J."/>
            <person name="Stage D.E."/>
            <person name="Stark A."/>
            <person name="Stephan W."/>
            <person name="Strausberg R.L."/>
            <person name="Strempel S."/>
            <person name="Sturgill D."/>
            <person name="Sutton G."/>
            <person name="Sutton G.G."/>
            <person name="Tao W."/>
            <person name="Teichmann S."/>
            <person name="Tobari Y.N."/>
            <person name="Tomimura Y."/>
            <person name="Tsolas J.M."/>
            <person name="Valente V.L."/>
            <person name="Venter E."/>
            <person name="Venter J.C."/>
            <person name="Vicario S."/>
            <person name="Vieira F.G."/>
            <person name="Vilella A.J."/>
            <person name="Villasante A."/>
            <person name="Walenz B."/>
            <person name="Wang J."/>
            <person name="Wasserman M."/>
            <person name="Watts T."/>
            <person name="Wilson D."/>
            <person name="Wilson R.K."/>
            <person name="Wing R.A."/>
            <person name="Wolfner M.F."/>
            <person name="Wong A."/>
            <person name="Wong G.K."/>
            <person name="Wu C.I."/>
            <person name="Wu G."/>
            <person name="Yamamoto D."/>
            <person name="Yang H.P."/>
            <person name="Yang S.P."/>
            <person name="Yorke J.A."/>
            <person name="Yoshida K."/>
            <person name="Zdobnov E."/>
            <person name="Zhang P."/>
            <person name="Zhang Y."/>
            <person name="Zimin A.V."/>
            <person name="Baldwin J."/>
            <person name="Abdouelleil A."/>
            <person name="Abdulkadir J."/>
            <person name="Abebe A."/>
            <person name="Abera B."/>
            <person name="Abreu J."/>
            <person name="Acer S.C."/>
            <person name="Aftuck L."/>
            <person name="Alexander A."/>
            <person name="An P."/>
            <person name="Anderson E."/>
            <person name="Anderson S."/>
            <person name="Arachi H."/>
            <person name="Azer M."/>
            <person name="Bachantsang P."/>
            <person name="Barry A."/>
            <person name="Bayul T."/>
            <person name="Berlin A."/>
            <person name="Bessette D."/>
            <person name="Bloom T."/>
            <person name="Blye J."/>
            <person name="Boguslavskiy L."/>
            <person name="Bonnet C."/>
            <person name="Boukhgalter B."/>
            <person name="Bourzgui I."/>
            <person name="Brown A."/>
            <person name="Cahill P."/>
            <person name="Channer S."/>
            <person name="Cheshatsang Y."/>
            <person name="Chuda L."/>
            <person name="Citroen M."/>
            <person name="Collymore A."/>
            <person name="Cooke P."/>
            <person name="Costello M."/>
            <person name="D'Aco K."/>
            <person name="Daza R."/>
            <person name="De Haan G."/>
            <person name="DeGray S."/>
            <person name="DeMaso C."/>
            <person name="Dhargay N."/>
            <person name="Dooley K."/>
            <person name="Dooley E."/>
            <person name="Doricent M."/>
            <person name="Dorje P."/>
            <person name="Dorjee K."/>
            <person name="Dupes A."/>
            <person name="Elong R."/>
            <person name="Falk J."/>
            <person name="Farina A."/>
            <person name="Faro S."/>
            <person name="Ferguson D."/>
            <person name="Fisher S."/>
            <person name="Foley C.D."/>
            <person name="Franke A."/>
            <person name="Friedrich D."/>
            <person name="Gadbois L."/>
            <person name="Gearin G."/>
            <person name="Gearin C.R."/>
            <person name="Giannoukos G."/>
            <person name="Goode T."/>
            <person name="Graham J."/>
            <person name="Grandbois E."/>
            <person name="Grewal S."/>
            <person name="Gyaltsen K."/>
            <person name="Hafez N."/>
            <person name="Hagos B."/>
            <person name="Hall J."/>
            <person name="Henson C."/>
            <person name="Hollinger A."/>
            <person name="Honan T."/>
            <person name="Huard M.D."/>
            <person name="Hughes L."/>
            <person name="Hurhula B."/>
            <person name="Husby M.E."/>
            <person name="Kamat A."/>
            <person name="Kanga B."/>
            <person name="Kashin S."/>
            <person name="Khazanovich D."/>
            <person name="Kisner P."/>
            <person name="Lance K."/>
            <person name="Lara M."/>
            <person name="Lee W."/>
            <person name="Lennon N."/>
            <person name="Letendre F."/>
            <person name="LeVine R."/>
            <person name="Lipovsky A."/>
            <person name="Liu X."/>
            <person name="Liu J."/>
            <person name="Liu S."/>
            <person name="Lokyitsang T."/>
            <person name="Lokyitsang Y."/>
            <person name="Lubonja R."/>
            <person name="Lui A."/>
            <person name="MacDonald P."/>
            <person name="Magnisalis V."/>
            <person name="Maru K."/>
            <person name="Matthews C."/>
            <person name="McCusker W."/>
            <person name="McDonough S."/>
            <person name="Mehta T."/>
            <person name="Meldrim J."/>
            <person name="Meneus L."/>
            <person name="Mihai O."/>
            <person name="Mihalev A."/>
            <person name="Mihova T."/>
            <person name="Mittelman R."/>
            <person name="Mlenga V."/>
            <person name="Montmayeur A."/>
            <person name="Mulrain L."/>
            <person name="Navidi A."/>
            <person name="Naylor J."/>
            <person name="Negash T."/>
            <person name="Nguyen T."/>
            <person name="Nguyen N."/>
            <person name="Nicol R."/>
            <person name="Norbu C."/>
            <person name="Norbu N."/>
            <person name="Novod N."/>
            <person name="O'Neill B."/>
            <person name="Osman S."/>
            <person name="Markiewicz E."/>
            <person name="Oyono O.L."/>
            <person name="Patti C."/>
            <person name="Phunkhang P."/>
            <person name="Pierre F."/>
            <person name="Priest M."/>
            <person name="Raghuraman S."/>
            <person name="Rege F."/>
            <person name="Reyes R."/>
            <person name="Rise C."/>
            <person name="Rogov P."/>
            <person name="Ross K."/>
            <person name="Ryan E."/>
            <person name="Settipalli S."/>
            <person name="Shea T."/>
            <person name="Sherpa N."/>
            <person name="Shi L."/>
            <person name="Shih D."/>
            <person name="Sparrow T."/>
            <person name="Spaulding J."/>
            <person name="Stalker J."/>
            <person name="Stange-Thomann N."/>
            <person name="Stavropoulos S."/>
            <person name="Stone C."/>
            <person name="Strader C."/>
            <person name="Tesfaye S."/>
            <person name="Thomson T."/>
            <person name="Thoulutsang Y."/>
            <person name="Thoulutsang D."/>
            <person name="Topham K."/>
            <person name="Topping I."/>
            <person name="Tsamla T."/>
            <person name="Vassiliev H."/>
            <person name="Vo A."/>
            <person name="Wangchuk T."/>
            <person name="Wangdi T."/>
            <person name="Weiand M."/>
            <person name="Wilkinson J."/>
            <person name="Wilson A."/>
            <person name="Yadav S."/>
            <person name="Young G."/>
            <person name="Yu Q."/>
            <person name="Zembek L."/>
            <person name="Zhong D."/>
            <person name="Zimmer A."/>
            <person name="Zwirko Z."/>
            <person name="Jaffe D.B."/>
            <person name="Alvarez P."/>
            <person name="Brockman W."/>
            <person name="Butler J."/>
            <person name="Chin C."/>
            <person name="Gnerre S."/>
            <person name="Grabherr M."/>
            <person name="Kleber M."/>
            <person name="Mauceli E."/>
            <person name="MacCallum I."/>
        </authorList>
    </citation>
    <scope>NUCLEOTIDE SEQUENCE [LARGE SCALE GENOMIC DNA]</scope>
    <source>
        <strain evidence="3">white501</strain>
    </source>
</reference>
<organism evidence="2 3">
    <name type="scientific">Drosophila simulans</name>
    <name type="common">Fruit fly</name>
    <dbReference type="NCBI Taxonomy" id="7240"/>
    <lineage>
        <taxon>Eukaryota</taxon>
        <taxon>Metazoa</taxon>
        <taxon>Ecdysozoa</taxon>
        <taxon>Arthropoda</taxon>
        <taxon>Hexapoda</taxon>
        <taxon>Insecta</taxon>
        <taxon>Pterygota</taxon>
        <taxon>Neoptera</taxon>
        <taxon>Endopterygota</taxon>
        <taxon>Diptera</taxon>
        <taxon>Brachycera</taxon>
        <taxon>Muscomorpha</taxon>
        <taxon>Ephydroidea</taxon>
        <taxon>Drosophilidae</taxon>
        <taxon>Drosophila</taxon>
        <taxon>Sophophora</taxon>
    </lineage>
</organism>
<protein>
    <submittedName>
        <fullName evidence="2">GD11383</fullName>
    </submittedName>
</protein>
<dbReference type="Bgee" id="FBgn0183132">
    <property type="expression patterns" value="Expressed in embryo and 3 other cell types or tissues"/>
</dbReference>
<sequence length="57" mass="6472">MNLTYLFVLIWLAFLISSGVLLFSRGFLLARVSKTETSTCRRLSTNPNAEYVLTDEV</sequence>
<accession>B4QCF5</accession>
<dbReference type="EMBL" id="CM000362">
    <property type="protein sequence ID" value="EDX07679.1"/>
    <property type="molecule type" value="Genomic_DNA"/>
</dbReference>
<dbReference type="OrthoDB" id="272139at2759"/>
<keyword evidence="1" id="KW-1133">Transmembrane helix</keyword>
<keyword evidence="1" id="KW-0472">Membrane</keyword>
<evidence type="ECO:0000256" key="1">
    <source>
        <dbReference type="SAM" id="Phobius"/>
    </source>
</evidence>
<name>B4QCF5_DROSI</name>
<dbReference type="GO" id="GO:0005789">
    <property type="term" value="C:endoplasmic reticulum membrane"/>
    <property type="evidence" value="ECO:0007669"/>
    <property type="project" value="EnsemblMetazoa"/>
</dbReference>
<dbReference type="STRING" id="7240.B4QCF5"/>
<evidence type="ECO:0000313" key="2">
    <source>
        <dbReference type="EMBL" id="EDX07679.1"/>
    </source>
</evidence>
<proteinExistence type="predicted"/>
<dbReference type="Proteomes" id="UP000000304">
    <property type="component" value="Chromosome 2R"/>
</dbReference>